<dbReference type="PANTHER" id="PTHR37300:SF1">
    <property type="entry name" value="UPF0291 PROTEIN YNZC"/>
    <property type="match status" value="1"/>
</dbReference>
<evidence type="ECO:0000313" key="4">
    <source>
        <dbReference type="EMBL" id="QCT06299.1"/>
    </source>
</evidence>
<comment type="similarity">
    <text evidence="2">Belongs to the UPF0291 family.</text>
</comment>
<dbReference type="Pfam" id="PF05979">
    <property type="entry name" value="DUF896"/>
    <property type="match status" value="1"/>
</dbReference>
<dbReference type="GO" id="GO:0005737">
    <property type="term" value="C:cytoplasm"/>
    <property type="evidence" value="ECO:0007669"/>
    <property type="project" value="UniProtKB-SubCell"/>
</dbReference>
<keyword evidence="5" id="KW-1185">Reference proteome</keyword>
<name>A0A4P8XW57_9FIRM</name>
<evidence type="ECO:0000256" key="3">
    <source>
        <dbReference type="SAM" id="MobiDB-lite"/>
    </source>
</evidence>
<dbReference type="PANTHER" id="PTHR37300">
    <property type="entry name" value="UPF0291 PROTEIN CBO2609/CLC_2481"/>
    <property type="match status" value="1"/>
</dbReference>
<accession>A0A4P8XW57</accession>
<dbReference type="EMBL" id="CP039381">
    <property type="protein sequence ID" value="QCT06299.1"/>
    <property type="molecule type" value="Genomic_DNA"/>
</dbReference>
<dbReference type="SUPFAM" id="SSF158221">
    <property type="entry name" value="YnzC-like"/>
    <property type="match status" value="1"/>
</dbReference>
<sequence>MDELIKRINELAKKKKSAGLTKEEAEEQIELRQQYLDKFREGFKQRLENIDVETPDGKVRPLTEFKKKNNDNIQ</sequence>
<dbReference type="AlphaFoldDB" id="A0A4P8XW57"/>
<protein>
    <recommendedName>
        <fullName evidence="2">UPF0291 protein E5Z56_02540</fullName>
    </recommendedName>
</protein>
<dbReference type="Proteomes" id="UP000301475">
    <property type="component" value="Chromosome"/>
</dbReference>
<evidence type="ECO:0000256" key="1">
    <source>
        <dbReference type="ARBA" id="ARBA00022490"/>
    </source>
</evidence>
<dbReference type="Gene3D" id="1.10.287.540">
    <property type="entry name" value="Helix hairpin bin"/>
    <property type="match status" value="1"/>
</dbReference>
<dbReference type="HAMAP" id="MF_01103">
    <property type="entry name" value="UPF0291"/>
    <property type="match status" value="1"/>
</dbReference>
<evidence type="ECO:0000313" key="5">
    <source>
        <dbReference type="Proteomes" id="UP000301475"/>
    </source>
</evidence>
<comment type="subcellular location">
    <subcellularLocation>
        <location evidence="2">Cytoplasm</location>
    </subcellularLocation>
</comment>
<evidence type="ECO:0000256" key="2">
    <source>
        <dbReference type="HAMAP-Rule" id="MF_01103"/>
    </source>
</evidence>
<keyword evidence="1 2" id="KW-0963">Cytoplasm</keyword>
<dbReference type="OrthoDB" id="390105at2"/>
<proteinExistence type="inferred from homology"/>
<organism evidence="4 5">
    <name type="scientific">Ruminococcus bovis</name>
    <dbReference type="NCBI Taxonomy" id="2564099"/>
    <lineage>
        <taxon>Bacteria</taxon>
        <taxon>Bacillati</taxon>
        <taxon>Bacillota</taxon>
        <taxon>Clostridia</taxon>
        <taxon>Eubacteriales</taxon>
        <taxon>Oscillospiraceae</taxon>
        <taxon>Ruminococcus</taxon>
    </lineage>
</organism>
<dbReference type="RefSeq" id="WP_138156384.1">
    <property type="nucleotide sequence ID" value="NZ_CP039381.1"/>
</dbReference>
<dbReference type="InterPro" id="IPR009242">
    <property type="entry name" value="DUF896"/>
</dbReference>
<gene>
    <name evidence="4" type="ORF">E5Z56_02540</name>
</gene>
<reference evidence="4 5" key="1">
    <citation type="submission" date="2019-04" db="EMBL/GenBank/DDBJ databases">
        <authorList>
            <person name="Embree M."/>
            <person name="Gaffney J.R."/>
        </authorList>
    </citation>
    <scope>NUCLEOTIDE SEQUENCE [LARGE SCALE GENOMIC DNA]</scope>
    <source>
        <strain evidence="4 5">JE7A12</strain>
    </source>
</reference>
<dbReference type="KEGG" id="ruj:E5Z56_02540"/>
<feature type="region of interest" description="Disordered" evidence="3">
    <location>
        <begin position="54"/>
        <end position="74"/>
    </location>
</feature>